<evidence type="ECO:0000256" key="1">
    <source>
        <dbReference type="SAM" id="Phobius"/>
    </source>
</evidence>
<sequence length="119" mass="13622">MATRIACDLPVDSSFYSILETTLSSLIHHVNIQALRIASLFAHGTCDQYLSPLLRYLGIFKMWFCCEVGGLLYLQVMASRTADARLGMHYFGIEPLSCRRLFTLFLSLYPFVMTIFYSF</sequence>
<feature type="transmembrane region" description="Helical" evidence="1">
    <location>
        <begin position="53"/>
        <end position="76"/>
    </location>
</feature>
<keyword evidence="3" id="KW-1185">Reference proteome</keyword>
<keyword evidence="1" id="KW-1133">Transmembrane helix</keyword>
<protein>
    <submittedName>
        <fullName evidence="2">Uncharacterized protein</fullName>
    </submittedName>
</protein>
<feature type="transmembrane region" description="Helical" evidence="1">
    <location>
        <begin position="97"/>
        <end position="117"/>
    </location>
</feature>
<proteinExistence type="predicted"/>
<dbReference type="EMBL" id="MU157830">
    <property type="protein sequence ID" value="KAF9532865.1"/>
    <property type="molecule type" value="Genomic_DNA"/>
</dbReference>
<comment type="caution">
    <text evidence="2">The sequence shown here is derived from an EMBL/GenBank/DDBJ whole genome shotgun (WGS) entry which is preliminary data.</text>
</comment>
<reference evidence="2" key="1">
    <citation type="submission" date="2020-11" db="EMBL/GenBank/DDBJ databases">
        <authorList>
            <consortium name="DOE Joint Genome Institute"/>
            <person name="Ahrendt S."/>
            <person name="Riley R."/>
            <person name="Andreopoulos W."/>
            <person name="Labutti K."/>
            <person name="Pangilinan J."/>
            <person name="Ruiz-Duenas F.J."/>
            <person name="Barrasa J.M."/>
            <person name="Sanchez-Garcia M."/>
            <person name="Camarero S."/>
            <person name="Miyauchi S."/>
            <person name="Serrano A."/>
            <person name="Linde D."/>
            <person name="Babiker R."/>
            <person name="Drula E."/>
            <person name="Ayuso-Fernandez I."/>
            <person name="Pacheco R."/>
            <person name="Padilla G."/>
            <person name="Ferreira P."/>
            <person name="Barriuso J."/>
            <person name="Kellner H."/>
            <person name="Castanera R."/>
            <person name="Alfaro M."/>
            <person name="Ramirez L."/>
            <person name="Pisabarro A.G."/>
            <person name="Kuo A."/>
            <person name="Tritt A."/>
            <person name="Lipzen A."/>
            <person name="He G."/>
            <person name="Yan M."/>
            <person name="Ng V."/>
            <person name="Cullen D."/>
            <person name="Martin F."/>
            <person name="Rosso M.-N."/>
            <person name="Henrissat B."/>
            <person name="Hibbett D."/>
            <person name="Martinez A.T."/>
            <person name="Grigoriev I.V."/>
        </authorList>
    </citation>
    <scope>NUCLEOTIDE SEQUENCE</scope>
    <source>
        <strain evidence="2">CBS 506.95</strain>
    </source>
</reference>
<dbReference type="Proteomes" id="UP000807306">
    <property type="component" value="Unassembled WGS sequence"/>
</dbReference>
<dbReference type="AlphaFoldDB" id="A0A9P6JUV2"/>
<evidence type="ECO:0000313" key="2">
    <source>
        <dbReference type="EMBL" id="KAF9532865.1"/>
    </source>
</evidence>
<keyword evidence="1" id="KW-0472">Membrane</keyword>
<gene>
    <name evidence="2" type="ORF">CPB83DRAFT_585397</name>
</gene>
<keyword evidence="1" id="KW-0812">Transmembrane</keyword>
<evidence type="ECO:0000313" key="3">
    <source>
        <dbReference type="Proteomes" id="UP000807306"/>
    </source>
</evidence>
<accession>A0A9P6JUV2</accession>
<organism evidence="2 3">
    <name type="scientific">Crepidotus variabilis</name>
    <dbReference type="NCBI Taxonomy" id="179855"/>
    <lineage>
        <taxon>Eukaryota</taxon>
        <taxon>Fungi</taxon>
        <taxon>Dikarya</taxon>
        <taxon>Basidiomycota</taxon>
        <taxon>Agaricomycotina</taxon>
        <taxon>Agaricomycetes</taxon>
        <taxon>Agaricomycetidae</taxon>
        <taxon>Agaricales</taxon>
        <taxon>Agaricineae</taxon>
        <taxon>Crepidotaceae</taxon>
        <taxon>Crepidotus</taxon>
    </lineage>
</organism>
<name>A0A9P6JUV2_9AGAR</name>